<reference evidence="2 3" key="1">
    <citation type="journal article" date="2018" name="Front. Microbiol.">
        <title>Hydrolytic Capabilities as a Key to Environmental Success: Chitinolytic and Cellulolytic Acidobacteria From Acidic Sub-arctic Soils and Boreal Peatlands.</title>
        <authorList>
            <person name="Belova S.E."/>
            <person name="Ravin N.V."/>
            <person name="Pankratov T.A."/>
            <person name="Rakitin A.L."/>
            <person name="Ivanova A.A."/>
            <person name="Beletsky A.V."/>
            <person name="Mardanov A.V."/>
            <person name="Sinninghe Damste J.S."/>
            <person name="Dedysh S.N."/>
        </authorList>
    </citation>
    <scope>NUCLEOTIDE SEQUENCE [LARGE SCALE GENOMIC DNA]</scope>
    <source>
        <strain evidence="2 3">SBC82</strain>
    </source>
</reference>
<keyword evidence="3" id="KW-1185">Reference proteome</keyword>
<protein>
    <submittedName>
        <fullName evidence="2">Uncharacterized protein</fullName>
    </submittedName>
</protein>
<feature type="transmembrane region" description="Helical" evidence="1">
    <location>
        <begin position="15"/>
        <end position="35"/>
    </location>
</feature>
<dbReference type="KEGG" id="abas:ACPOL_1376"/>
<dbReference type="AlphaFoldDB" id="A0A2Z5FW46"/>
<dbReference type="Proteomes" id="UP000253606">
    <property type="component" value="Chromosome"/>
</dbReference>
<accession>A0A2Z5FW46</accession>
<name>A0A2Z5FW46_9BACT</name>
<evidence type="ECO:0000313" key="2">
    <source>
        <dbReference type="EMBL" id="AXC10724.1"/>
    </source>
</evidence>
<keyword evidence="1" id="KW-0472">Membrane</keyword>
<keyword evidence="1" id="KW-0812">Transmembrane</keyword>
<dbReference type="EMBL" id="CP030840">
    <property type="protein sequence ID" value="AXC10724.1"/>
    <property type="molecule type" value="Genomic_DNA"/>
</dbReference>
<keyword evidence="1" id="KW-1133">Transmembrane helix</keyword>
<sequence length="42" mass="4692">MFVPAHLAIWSKFPVWYHLTFLLTIIPSVLAGALLPQRQAGS</sequence>
<evidence type="ECO:0000256" key="1">
    <source>
        <dbReference type="SAM" id="Phobius"/>
    </source>
</evidence>
<gene>
    <name evidence="2" type="ORF">ACPOL_1376</name>
</gene>
<organism evidence="2 3">
    <name type="scientific">Acidisarcina polymorpha</name>
    <dbReference type="NCBI Taxonomy" id="2211140"/>
    <lineage>
        <taxon>Bacteria</taxon>
        <taxon>Pseudomonadati</taxon>
        <taxon>Acidobacteriota</taxon>
        <taxon>Terriglobia</taxon>
        <taxon>Terriglobales</taxon>
        <taxon>Acidobacteriaceae</taxon>
        <taxon>Acidisarcina</taxon>
    </lineage>
</organism>
<evidence type="ECO:0000313" key="3">
    <source>
        <dbReference type="Proteomes" id="UP000253606"/>
    </source>
</evidence>
<proteinExistence type="predicted"/>